<evidence type="ECO:0000256" key="5">
    <source>
        <dbReference type="ARBA" id="ARBA00031248"/>
    </source>
</evidence>
<keyword evidence="11" id="KW-1185">Reference proteome</keyword>
<dbReference type="NCBIfam" id="TIGR00668">
    <property type="entry name" value="apaH"/>
    <property type="match status" value="1"/>
</dbReference>
<evidence type="ECO:0000256" key="1">
    <source>
        <dbReference type="ARBA" id="ARBA00003413"/>
    </source>
</evidence>
<keyword evidence="4" id="KW-0378">Hydrolase</keyword>
<proteinExistence type="inferred from homology"/>
<protein>
    <recommendedName>
        <fullName evidence="3">bis(5'-nucleosyl)-tetraphosphatase (symmetrical)</fullName>
        <ecNumber evidence="3">3.6.1.41</ecNumber>
    </recommendedName>
    <alternativeName>
        <fullName evidence="6">Ap4A hydrolase</fullName>
    </alternativeName>
    <alternativeName>
        <fullName evidence="5">Diadenosine 5',5'''-P1,P4-tetraphosphate pyrophosphohydrolase</fullName>
    </alternativeName>
    <alternativeName>
        <fullName evidence="7">Diadenosine tetraphosphatase</fullName>
    </alternativeName>
</protein>
<dbReference type="RefSeq" id="WP_289267641.1">
    <property type="nucleotide sequence ID" value="NZ_OX365700.1"/>
</dbReference>
<evidence type="ECO:0000256" key="3">
    <source>
        <dbReference type="ARBA" id="ARBA00012506"/>
    </source>
</evidence>
<dbReference type="InterPro" id="IPR004617">
    <property type="entry name" value="ApaH"/>
</dbReference>
<comment type="similarity">
    <text evidence="2">Belongs to the Ap4A hydrolase family.</text>
</comment>
<sequence length="276" mass="31243">MAIYAFGDIQGCYTALRQLVADLPWSPETDRLWFVGDLVNRGSESLAVLRYVKQLGDRAVVVLGNHDLYLLAVAEGILPLRPRDTFKDVLTAPDREELLHWLRHRPLLHQEQHHVLVHAGLLPQWTITEAAALAREVEEALRGPAYRSVLHGLFMQERRPWSDNLAGQVRMKTITDALTRLRICTPAGEIHYTFKGEVKDIPPGYKPWFELEQRKQDEATLVCGHWSALGLHLTPRFLGLDSGCVWGRSLTALRLDDRTVFQVRCDATGMPVTPST</sequence>
<accession>A0AA86T2C2</accession>
<dbReference type="EMBL" id="OX365700">
    <property type="protein sequence ID" value="CAI4030664.1"/>
    <property type="molecule type" value="Genomic_DNA"/>
</dbReference>
<dbReference type="CDD" id="cd07422">
    <property type="entry name" value="MPP_ApaH"/>
    <property type="match status" value="1"/>
</dbReference>
<gene>
    <name evidence="10" type="ORF">DNFV4_01092</name>
</gene>
<dbReference type="InterPro" id="IPR004843">
    <property type="entry name" value="Calcineurin-like_PHP"/>
</dbReference>
<dbReference type="Proteomes" id="UP001179121">
    <property type="component" value="Chromosome"/>
</dbReference>
<dbReference type="GO" id="GO:0008803">
    <property type="term" value="F:bis(5'-nucleosyl)-tetraphosphatase (symmetrical) activity"/>
    <property type="evidence" value="ECO:0007669"/>
    <property type="project" value="UniProtKB-EC"/>
</dbReference>
<dbReference type="PANTHER" id="PTHR40942:SF4">
    <property type="entry name" value="CYTOCHROME C5"/>
    <property type="match status" value="1"/>
</dbReference>
<evidence type="ECO:0000256" key="6">
    <source>
        <dbReference type="ARBA" id="ARBA00032248"/>
    </source>
</evidence>
<dbReference type="PANTHER" id="PTHR40942">
    <property type="match status" value="1"/>
</dbReference>
<evidence type="ECO:0000259" key="9">
    <source>
        <dbReference type="Pfam" id="PF00149"/>
    </source>
</evidence>
<feature type="domain" description="Calcineurin-like phosphoesterase" evidence="9">
    <location>
        <begin position="1"/>
        <end position="140"/>
    </location>
</feature>
<name>A0AA86T2C2_9BACT</name>
<evidence type="ECO:0000256" key="7">
    <source>
        <dbReference type="ARBA" id="ARBA00033210"/>
    </source>
</evidence>
<evidence type="ECO:0000313" key="11">
    <source>
        <dbReference type="Proteomes" id="UP001179121"/>
    </source>
</evidence>
<comment type="function">
    <text evidence="1">Hydrolyzes diadenosine 5',5'''-P1,P4-tetraphosphate to yield ADP.</text>
</comment>
<evidence type="ECO:0000256" key="8">
    <source>
        <dbReference type="ARBA" id="ARBA00049417"/>
    </source>
</evidence>
<evidence type="ECO:0000313" key="10">
    <source>
        <dbReference type="EMBL" id="CAI4030664.1"/>
    </source>
</evidence>
<comment type="catalytic activity">
    <reaction evidence="8">
        <text>P(1),P(4)-bis(5'-adenosyl) tetraphosphate + H2O = 2 ADP + 2 H(+)</text>
        <dbReference type="Rhea" id="RHEA:24252"/>
        <dbReference type="ChEBI" id="CHEBI:15377"/>
        <dbReference type="ChEBI" id="CHEBI:15378"/>
        <dbReference type="ChEBI" id="CHEBI:58141"/>
        <dbReference type="ChEBI" id="CHEBI:456216"/>
        <dbReference type="EC" id="3.6.1.41"/>
    </reaction>
</comment>
<evidence type="ECO:0000256" key="2">
    <source>
        <dbReference type="ARBA" id="ARBA00005419"/>
    </source>
</evidence>
<dbReference type="Pfam" id="PF00149">
    <property type="entry name" value="Metallophos"/>
    <property type="match status" value="1"/>
</dbReference>
<dbReference type="InterPro" id="IPR029052">
    <property type="entry name" value="Metallo-depent_PP-like"/>
</dbReference>
<dbReference type="PIRSF" id="PIRSF000903">
    <property type="entry name" value="B5n-ttraPtase_sm"/>
    <property type="match status" value="1"/>
</dbReference>
<dbReference type="Gene3D" id="3.60.21.10">
    <property type="match status" value="1"/>
</dbReference>
<dbReference type="SUPFAM" id="SSF56300">
    <property type="entry name" value="Metallo-dependent phosphatases"/>
    <property type="match status" value="1"/>
</dbReference>
<dbReference type="AlphaFoldDB" id="A0AA86T2C2"/>
<dbReference type="NCBIfam" id="NF001204">
    <property type="entry name" value="PRK00166.1"/>
    <property type="match status" value="1"/>
</dbReference>
<reference evidence="10" key="1">
    <citation type="submission" date="2022-10" db="EMBL/GenBank/DDBJ databases">
        <authorList>
            <person name="Koch H."/>
        </authorList>
    </citation>
    <scope>NUCLEOTIDE SEQUENCE</scope>
    <source>
        <strain evidence="10">DNF</strain>
    </source>
</reference>
<organism evidence="10 11">
    <name type="scientific">Nitrospira tepida</name>
    <dbReference type="NCBI Taxonomy" id="2973512"/>
    <lineage>
        <taxon>Bacteria</taxon>
        <taxon>Pseudomonadati</taxon>
        <taxon>Nitrospirota</taxon>
        <taxon>Nitrospiria</taxon>
        <taxon>Nitrospirales</taxon>
        <taxon>Nitrospiraceae</taxon>
        <taxon>Nitrospira</taxon>
    </lineage>
</organism>
<dbReference type="KEGG" id="nti:DNFV4_01092"/>
<dbReference type="EC" id="3.6.1.41" evidence="3"/>
<evidence type="ECO:0000256" key="4">
    <source>
        <dbReference type="ARBA" id="ARBA00022801"/>
    </source>
</evidence>